<evidence type="ECO:0000313" key="4">
    <source>
        <dbReference type="EMBL" id="ELR22802.1"/>
    </source>
</evidence>
<feature type="compositionally biased region" description="Basic and acidic residues" evidence="2">
    <location>
        <begin position="581"/>
        <end position="595"/>
    </location>
</feature>
<proteinExistence type="predicted"/>
<keyword evidence="1" id="KW-0863">Zinc-finger</keyword>
<feature type="compositionally biased region" description="Low complexity" evidence="2">
    <location>
        <begin position="208"/>
        <end position="238"/>
    </location>
</feature>
<dbReference type="RefSeq" id="XP_004351579.1">
    <property type="nucleotide sequence ID" value="XM_004351527.1"/>
</dbReference>
<dbReference type="KEGG" id="acan:ACA1_149910"/>
<keyword evidence="5" id="KW-1185">Reference proteome</keyword>
<evidence type="ECO:0000256" key="2">
    <source>
        <dbReference type="SAM" id="MobiDB-lite"/>
    </source>
</evidence>
<dbReference type="EMBL" id="KB007870">
    <property type="protein sequence ID" value="ELR22802.1"/>
    <property type="molecule type" value="Genomic_DNA"/>
</dbReference>
<dbReference type="InterPro" id="IPR039903">
    <property type="entry name" value="Zswim2"/>
</dbReference>
<organism evidence="4 5">
    <name type="scientific">Acanthamoeba castellanii (strain ATCC 30010 / Neff)</name>
    <dbReference type="NCBI Taxonomy" id="1257118"/>
    <lineage>
        <taxon>Eukaryota</taxon>
        <taxon>Amoebozoa</taxon>
        <taxon>Discosea</taxon>
        <taxon>Longamoebia</taxon>
        <taxon>Centramoebida</taxon>
        <taxon>Acanthamoebidae</taxon>
        <taxon>Acanthamoeba</taxon>
    </lineage>
</organism>
<feature type="compositionally biased region" description="Acidic residues" evidence="2">
    <location>
        <begin position="13"/>
        <end position="32"/>
    </location>
</feature>
<evidence type="ECO:0000313" key="5">
    <source>
        <dbReference type="Proteomes" id="UP000011083"/>
    </source>
</evidence>
<feature type="region of interest" description="Disordered" evidence="2">
    <location>
        <begin position="73"/>
        <end position="257"/>
    </location>
</feature>
<dbReference type="PANTHER" id="PTHR21540">
    <property type="entry name" value="RING FINGER AND SWIM DOMAIN-CONTAINING PROTEIN 2"/>
    <property type="match status" value="1"/>
</dbReference>
<accession>L8HC34</accession>
<feature type="region of interest" description="Disordered" evidence="2">
    <location>
        <begin position="531"/>
        <end position="595"/>
    </location>
</feature>
<sequence>MDYDALRRRLQKEEEEAMERDEDEEEDAEDEVPGGLIGLDLFSLGRVAAFDSPADRDQFVAQLRRVWRRHRTRLAAAAATKSATVGDGDGNGKGREMESSDEDDDNTKEEEGGDEEEGEGDSKQQQQQRTRKGLESDHGADDGPSHHQQQQQQQHEFSLSSILSAIEEEGEGGGNGSSANGSGGRQLRKRKVSGEAWSLPVQSLVGDASSPSSSSKKAKAAASSSSSATSSPALGSSAPLPPGSPPTRSEKRLSRYRSAPSKALLERMEMAQELRMFLLFRSPLPRIPDAATAAFLPSTGPGEGESTDHVLTEYYVVGPTGTVYSIKLTNLPSCNCPDNTKARPSGHHCIHILFVLLKVLKVSPSDPILYQRALLTSELEGIYKSAPLAPAQAYARRKASSSSSSSSAADQDLRSHGICYEALAGKAEELVSCKDSCNYCFHAQCFHRYCSTHLSLNAHSTSPLARAAGSTVACPVCFTSWVVPPASGSPGAPPAVITAVAAVAPVAVAVSGQPTSPIAAAAASPSTAAAADVANGQQQQQPADADASVSGDVKQEPAGEEKTEEGEKKKVEVEMEMEMEKEEKQPEGEIAEAKQ</sequence>
<protein>
    <submittedName>
        <fullName evidence="4">SWIM zinc finger domain containing protein</fullName>
    </submittedName>
</protein>
<dbReference type="VEuPathDB" id="AmoebaDB:ACA1_149910"/>
<dbReference type="STRING" id="1257118.L8HC34"/>
<evidence type="ECO:0000256" key="1">
    <source>
        <dbReference type="PROSITE-ProRule" id="PRU00325"/>
    </source>
</evidence>
<dbReference type="GO" id="GO:0008270">
    <property type="term" value="F:zinc ion binding"/>
    <property type="evidence" value="ECO:0007669"/>
    <property type="project" value="UniProtKB-KW"/>
</dbReference>
<gene>
    <name evidence="4" type="ORF">ACA1_149910</name>
</gene>
<dbReference type="GO" id="GO:0061630">
    <property type="term" value="F:ubiquitin protein ligase activity"/>
    <property type="evidence" value="ECO:0007669"/>
    <property type="project" value="InterPro"/>
</dbReference>
<dbReference type="AlphaFoldDB" id="L8HC34"/>
<dbReference type="OrthoDB" id="2122982at2759"/>
<keyword evidence="1" id="KW-0862">Zinc</keyword>
<feature type="compositionally biased region" description="Basic and acidic residues" evidence="2">
    <location>
        <begin position="553"/>
        <end position="573"/>
    </location>
</feature>
<dbReference type="PANTHER" id="PTHR21540:SF0">
    <property type="entry name" value="PHD FAMILY PROTEIN"/>
    <property type="match status" value="1"/>
</dbReference>
<feature type="compositionally biased region" description="Acidic residues" evidence="2">
    <location>
        <begin position="99"/>
        <end position="119"/>
    </location>
</feature>
<feature type="compositionally biased region" description="Basic and acidic residues" evidence="2">
    <location>
        <begin position="132"/>
        <end position="145"/>
    </location>
</feature>
<dbReference type="PROSITE" id="PS50966">
    <property type="entry name" value="ZF_SWIM"/>
    <property type="match status" value="1"/>
</dbReference>
<evidence type="ECO:0000259" key="3">
    <source>
        <dbReference type="PROSITE" id="PS50966"/>
    </source>
</evidence>
<feature type="domain" description="SWIM-type" evidence="3">
    <location>
        <begin position="324"/>
        <end position="360"/>
    </location>
</feature>
<feature type="compositionally biased region" description="Low complexity" evidence="2">
    <location>
        <begin position="74"/>
        <end position="84"/>
    </location>
</feature>
<name>L8HC34_ACACF</name>
<dbReference type="InterPro" id="IPR007527">
    <property type="entry name" value="Znf_SWIM"/>
</dbReference>
<feature type="compositionally biased region" description="Low complexity" evidence="2">
    <location>
        <begin position="146"/>
        <end position="165"/>
    </location>
</feature>
<feature type="compositionally biased region" description="Low complexity" evidence="2">
    <location>
        <begin position="531"/>
        <end position="547"/>
    </location>
</feature>
<reference evidence="4 5" key="1">
    <citation type="journal article" date="2013" name="Genome Biol.">
        <title>Genome of Acanthamoeba castellanii highlights extensive lateral gene transfer and early evolution of tyrosine kinase signaling.</title>
        <authorList>
            <person name="Clarke M."/>
            <person name="Lohan A.J."/>
            <person name="Liu B."/>
            <person name="Lagkouvardos I."/>
            <person name="Roy S."/>
            <person name="Zafar N."/>
            <person name="Bertelli C."/>
            <person name="Schilde C."/>
            <person name="Kianianmomeni A."/>
            <person name="Burglin T.R."/>
            <person name="Frech C."/>
            <person name="Turcotte B."/>
            <person name="Kopec K.O."/>
            <person name="Synnott J.M."/>
            <person name="Choo C."/>
            <person name="Paponov I."/>
            <person name="Finkler A."/>
            <person name="Soon Heng Tan C."/>
            <person name="Hutchins A.P."/>
            <person name="Weinmeier T."/>
            <person name="Rattei T."/>
            <person name="Chu J.S."/>
            <person name="Gimenez G."/>
            <person name="Irimia M."/>
            <person name="Rigden D.J."/>
            <person name="Fitzpatrick D.A."/>
            <person name="Lorenzo-Morales J."/>
            <person name="Bateman A."/>
            <person name="Chiu C.H."/>
            <person name="Tang P."/>
            <person name="Hegemann P."/>
            <person name="Fromm H."/>
            <person name="Raoult D."/>
            <person name="Greub G."/>
            <person name="Miranda-Saavedra D."/>
            <person name="Chen N."/>
            <person name="Nash P."/>
            <person name="Ginger M.L."/>
            <person name="Horn M."/>
            <person name="Schaap P."/>
            <person name="Caler L."/>
            <person name="Loftus B."/>
        </authorList>
    </citation>
    <scope>NUCLEOTIDE SEQUENCE [LARGE SCALE GENOMIC DNA]</scope>
    <source>
        <strain evidence="4 5">Neff</strain>
    </source>
</reference>
<feature type="region of interest" description="Disordered" evidence="2">
    <location>
        <begin position="1"/>
        <end position="35"/>
    </location>
</feature>
<feature type="compositionally biased region" description="Gly residues" evidence="2">
    <location>
        <begin position="172"/>
        <end position="184"/>
    </location>
</feature>
<dbReference type="GeneID" id="14923762"/>
<keyword evidence="1" id="KW-0479">Metal-binding</keyword>
<dbReference type="Proteomes" id="UP000011083">
    <property type="component" value="Unassembled WGS sequence"/>
</dbReference>